<dbReference type="Pfam" id="PF05667">
    <property type="entry name" value="CCDC22_CC"/>
    <property type="match status" value="1"/>
</dbReference>
<feature type="domain" description="CCDC22 coiled-coil" evidence="5">
    <location>
        <begin position="257"/>
        <end position="495"/>
    </location>
</feature>
<feature type="compositionally biased region" description="Basic and acidic residues" evidence="4">
    <location>
        <begin position="222"/>
        <end position="246"/>
    </location>
</feature>
<evidence type="ECO:0000259" key="5">
    <source>
        <dbReference type="Pfam" id="PF05667"/>
    </source>
</evidence>
<evidence type="ECO:0000313" key="8">
    <source>
        <dbReference type="Proteomes" id="UP000053766"/>
    </source>
</evidence>
<evidence type="ECO:0000256" key="4">
    <source>
        <dbReference type="SAM" id="MobiDB-lite"/>
    </source>
</evidence>
<feature type="domain" description="CCDC22 N-terminal" evidence="6">
    <location>
        <begin position="1"/>
        <end position="111"/>
    </location>
</feature>
<dbReference type="AlphaFoldDB" id="A0A0D8XEW5"/>
<dbReference type="EMBL" id="KN716685">
    <property type="protein sequence ID" value="KJH42277.1"/>
    <property type="molecule type" value="Genomic_DNA"/>
</dbReference>
<reference evidence="7 8" key="1">
    <citation type="submission" date="2013-11" db="EMBL/GenBank/DDBJ databases">
        <title>Draft genome of the bovine lungworm Dictyocaulus viviparus.</title>
        <authorList>
            <person name="Mitreva M."/>
        </authorList>
    </citation>
    <scope>NUCLEOTIDE SEQUENCE [LARGE SCALE GENOMIC DNA]</scope>
    <source>
        <strain evidence="7 8">HannoverDv2000</strain>
    </source>
</reference>
<keyword evidence="3" id="KW-0175">Coiled coil</keyword>
<evidence type="ECO:0000256" key="2">
    <source>
        <dbReference type="ARBA" id="ARBA00017553"/>
    </source>
</evidence>
<dbReference type="InterPro" id="IPR048348">
    <property type="entry name" value="CCDC22_CC"/>
</dbReference>
<feature type="region of interest" description="Disordered" evidence="4">
    <location>
        <begin position="202"/>
        <end position="246"/>
    </location>
</feature>
<dbReference type="InterPro" id="IPR008530">
    <property type="entry name" value="CCDC22"/>
</dbReference>
<dbReference type="PANTHER" id="PTHR15668:SF4">
    <property type="entry name" value="COILED-COIL DOMAIN-CONTAINING PROTEIN 22"/>
    <property type="match status" value="1"/>
</dbReference>
<name>A0A0D8XEW5_DICVI</name>
<dbReference type="STRING" id="29172.A0A0D8XEW5"/>
<protein>
    <recommendedName>
        <fullName evidence="2">Coiled-coil domain-containing protein 22 homolog</fullName>
    </recommendedName>
</protein>
<dbReference type="Pfam" id="PF21674">
    <property type="entry name" value="CCDC22_N"/>
    <property type="match status" value="1"/>
</dbReference>
<dbReference type="PANTHER" id="PTHR15668">
    <property type="entry name" value="JM1 PROTEIN"/>
    <property type="match status" value="1"/>
</dbReference>
<comment type="similarity">
    <text evidence="1">Belongs to the CCDC22 family.</text>
</comment>
<sequence length="527" mass="61676">MEEIDRHILQICHELECSFIGPNLYKLEQLSLENNIEILVRCLWLITPTSKEIIPSYKLSKNILERFQMATSITNLLKKHNVLGEFGYQTLLYGSTAELRKVFIAVVEKLPKGSSLNDIEQYGVLDNLLRQMSLDPPLWVPEFCRRLRMRREGRFWAPPDDEPDNFLLFTSDGYIFDALAYGNTRSALANIIRTSELTSRRISRTKPRLPVKPSIPRLSDSQPDRKCSAPEKEICEHSDNESSDRRNNLAELFNTVAEKKKMLAEMEGEIAACRSKVASTIGSFDPKWDDIISLLTQPEVLKTKMVAYLGESDRRMEKLEKELQNSYEELAQELEKLKNQQLNQCLPREQKVTEYQDKLDTIRREIMRTDIKAEKMRKRLEKTKKRDVDRVLMIRRIMEMTGTIRKQDREIDKVFAEILTVQRELKWLTQTLYRTFNTIEEALFKETEDQKGERAYKLFGKLHLSCMASVEAIEWNGSLSRQNEELLNLIEIEKQNRFDEQLTRIESDLRIIVEENKKLCLLLEDNA</sequence>
<organism evidence="7 8">
    <name type="scientific">Dictyocaulus viviparus</name>
    <name type="common">Bovine lungworm</name>
    <dbReference type="NCBI Taxonomy" id="29172"/>
    <lineage>
        <taxon>Eukaryota</taxon>
        <taxon>Metazoa</taxon>
        <taxon>Ecdysozoa</taxon>
        <taxon>Nematoda</taxon>
        <taxon>Chromadorea</taxon>
        <taxon>Rhabditida</taxon>
        <taxon>Rhabditina</taxon>
        <taxon>Rhabditomorpha</taxon>
        <taxon>Strongyloidea</taxon>
        <taxon>Metastrongylidae</taxon>
        <taxon>Dictyocaulus</taxon>
    </lineage>
</organism>
<proteinExistence type="inferred from homology"/>
<dbReference type="Proteomes" id="UP000053766">
    <property type="component" value="Unassembled WGS sequence"/>
</dbReference>
<reference evidence="8" key="2">
    <citation type="journal article" date="2016" name="Sci. Rep.">
        <title>Dictyocaulus viviparus genome, variome and transcriptome elucidate lungworm biology and support future intervention.</title>
        <authorList>
            <person name="McNulty S.N."/>
            <person name="Strube C."/>
            <person name="Rosa B.A."/>
            <person name="Martin J.C."/>
            <person name="Tyagi R."/>
            <person name="Choi Y.J."/>
            <person name="Wang Q."/>
            <person name="Hallsworth Pepin K."/>
            <person name="Zhang X."/>
            <person name="Ozersky P."/>
            <person name="Wilson R.K."/>
            <person name="Sternberg P.W."/>
            <person name="Gasser R.B."/>
            <person name="Mitreva M."/>
        </authorList>
    </citation>
    <scope>NUCLEOTIDE SEQUENCE [LARGE SCALE GENOMIC DNA]</scope>
    <source>
        <strain evidence="8">HannoverDv2000</strain>
    </source>
</reference>
<accession>A0A0D8XEW5</accession>
<dbReference type="GO" id="GO:2000060">
    <property type="term" value="P:positive regulation of ubiquitin-dependent protein catabolic process"/>
    <property type="evidence" value="ECO:0007669"/>
    <property type="project" value="TreeGrafter"/>
</dbReference>
<feature type="coiled-coil region" evidence="3">
    <location>
        <begin position="309"/>
        <end position="386"/>
    </location>
</feature>
<dbReference type="GO" id="GO:0097602">
    <property type="term" value="F:cullin family protein binding"/>
    <property type="evidence" value="ECO:0007669"/>
    <property type="project" value="TreeGrafter"/>
</dbReference>
<keyword evidence="8" id="KW-1185">Reference proteome</keyword>
<evidence type="ECO:0000256" key="3">
    <source>
        <dbReference type="SAM" id="Coils"/>
    </source>
</evidence>
<evidence type="ECO:0000256" key="1">
    <source>
        <dbReference type="ARBA" id="ARBA00006438"/>
    </source>
</evidence>
<evidence type="ECO:0000313" key="7">
    <source>
        <dbReference type="EMBL" id="KJH42277.1"/>
    </source>
</evidence>
<dbReference type="OrthoDB" id="10266736at2759"/>
<dbReference type="InterPro" id="IPR048349">
    <property type="entry name" value="CCDC22_N"/>
</dbReference>
<gene>
    <name evidence="7" type="ORF">DICVIV_11739</name>
</gene>
<evidence type="ECO:0000259" key="6">
    <source>
        <dbReference type="Pfam" id="PF21674"/>
    </source>
</evidence>
<feature type="coiled-coil region" evidence="3">
    <location>
        <begin position="249"/>
        <end position="276"/>
    </location>
</feature>